<dbReference type="InterPro" id="IPR011059">
    <property type="entry name" value="Metal-dep_hydrolase_composite"/>
</dbReference>
<keyword evidence="3" id="KW-1185">Reference proteome</keyword>
<gene>
    <name evidence="2" type="ORF">C7381_102146</name>
</gene>
<dbReference type="SUPFAM" id="SSF51338">
    <property type="entry name" value="Composite domain of metallo-dependent hydrolases"/>
    <property type="match status" value="1"/>
</dbReference>
<feature type="domain" description="Amidohydrolase-related" evidence="1">
    <location>
        <begin position="46"/>
        <end position="369"/>
    </location>
</feature>
<evidence type="ECO:0000313" key="2">
    <source>
        <dbReference type="EMBL" id="PVY95257.1"/>
    </source>
</evidence>
<organism evidence="2 3">
    <name type="scientific">Ezakiella coagulans</name>
    <dbReference type="NCBI Taxonomy" id="46507"/>
    <lineage>
        <taxon>Bacteria</taxon>
        <taxon>Bacillati</taxon>
        <taxon>Bacillota</taxon>
        <taxon>Tissierellia</taxon>
        <taxon>Ezakiella</taxon>
    </lineage>
</organism>
<accession>A0A2U1E5P5</accession>
<dbReference type="Proteomes" id="UP000245793">
    <property type="component" value="Unassembled WGS sequence"/>
</dbReference>
<comment type="caution">
    <text evidence="2">The sequence shown here is derived from an EMBL/GenBank/DDBJ whole genome shotgun (WGS) entry which is preliminary data.</text>
</comment>
<dbReference type="PANTHER" id="PTHR43135">
    <property type="entry name" value="ALPHA-D-RIBOSE 1-METHYLPHOSPHONATE 5-TRIPHOSPHATE DIPHOSPHATASE"/>
    <property type="match status" value="1"/>
</dbReference>
<dbReference type="InterPro" id="IPR006680">
    <property type="entry name" value="Amidohydro-rel"/>
</dbReference>
<dbReference type="Gene3D" id="3.20.20.140">
    <property type="entry name" value="Metal-dependent hydrolases"/>
    <property type="match status" value="1"/>
</dbReference>
<reference evidence="2 3" key="1">
    <citation type="submission" date="2018-04" db="EMBL/GenBank/DDBJ databases">
        <title>Genomic Encyclopedia of Type Strains, Phase IV (KMG-IV): sequencing the most valuable type-strain genomes for metagenomic binning, comparative biology and taxonomic classification.</title>
        <authorList>
            <person name="Goeker M."/>
        </authorList>
    </citation>
    <scope>NUCLEOTIDE SEQUENCE [LARGE SCALE GENOMIC DNA]</scope>
    <source>
        <strain evidence="2 3">DSM 20705</strain>
    </source>
</reference>
<dbReference type="GO" id="GO:0016810">
    <property type="term" value="F:hydrolase activity, acting on carbon-nitrogen (but not peptide) bonds"/>
    <property type="evidence" value="ECO:0007669"/>
    <property type="project" value="InterPro"/>
</dbReference>
<protein>
    <submittedName>
        <fullName evidence="2">Imidazolonepropionase-like amidohydrolase</fullName>
    </submittedName>
</protein>
<dbReference type="InterPro" id="IPR051781">
    <property type="entry name" value="Metallo-dep_Hydrolase"/>
</dbReference>
<dbReference type="EMBL" id="QEKV01000002">
    <property type="protein sequence ID" value="PVY95257.1"/>
    <property type="molecule type" value="Genomic_DNA"/>
</dbReference>
<sequence>MYLKNGKYLTRDGILKDNPGILVEDGKIKSIGESSDKDVIDCTGKIIFPGFVEAHCHTGLDEQDIGYEGQDYNEASEPIQADCRGLDGINPFESGIKDAMEGGVTTFNAGPGSANVIGGTFCCLKSFGSSVDEMVIKKDSAMKIAFGENPKRFYGQSQKKSPYTRMKIASLLREYINKAIEYGKDKEHKFDLGLEAFQKVINHEIPLKAHCHRADDIATAIRIAKEFGLGLTLDHVTEGHKIVDLIKNSGFSCIVGPSFGGRSKVELKDKCFETAGILANAGVKVAIMTDSTVIPLQNLTMCAMLAYRHGMKKEDAYKAITINAAEIIGVEDRVGSIEEGKDADFAIFNEDFMESTNARCVKTIIDGKVRFSEEV</sequence>
<evidence type="ECO:0000259" key="1">
    <source>
        <dbReference type="Pfam" id="PF01979"/>
    </source>
</evidence>
<dbReference type="SUPFAM" id="SSF51556">
    <property type="entry name" value="Metallo-dependent hydrolases"/>
    <property type="match status" value="1"/>
</dbReference>
<keyword evidence="2" id="KW-0378">Hydrolase</keyword>
<dbReference type="AlphaFoldDB" id="A0A2U1E5P5"/>
<dbReference type="InterPro" id="IPR032466">
    <property type="entry name" value="Metal_Hydrolase"/>
</dbReference>
<dbReference type="Pfam" id="PF01979">
    <property type="entry name" value="Amidohydro_1"/>
    <property type="match status" value="1"/>
</dbReference>
<dbReference type="PANTHER" id="PTHR43135:SF3">
    <property type="entry name" value="ALPHA-D-RIBOSE 1-METHYLPHOSPHONATE 5-TRIPHOSPHATE DIPHOSPHATASE"/>
    <property type="match status" value="1"/>
</dbReference>
<dbReference type="CDD" id="cd01309">
    <property type="entry name" value="Met_dep_hydrolase_C"/>
    <property type="match status" value="1"/>
</dbReference>
<evidence type="ECO:0000313" key="3">
    <source>
        <dbReference type="Proteomes" id="UP000245793"/>
    </source>
</evidence>
<dbReference type="RefSeq" id="WP_034544789.1">
    <property type="nucleotide sequence ID" value="NZ_CP096650.1"/>
</dbReference>
<name>A0A2U1E5P5_9FIRM</name>
<proteinExistence type="predicted"/>